<dbReference type="KEGG" id="csal:NBC122_02346"/>
<dbReference type="GO" id="GO:0016810">
    <property type="term" value="F:hydrolase activity, acting on carbon-nitrogen (but not peptide) bonds"/>
    <property type="evidence" value="ECO:0007669"/>
    <property type="project" value="InterPro"/>
</dbReference>
<keyword evidence="5" id="KW-1185">Reference proteome</keyword>
<gene>
    <name evidence="4" type="ORF">NBC122_02346</name>
</gene>
<dbReference type="RefSeq" id="WP_133440513.1">
    <property type="nucleotide sequence ID" value="NZ_CP037954.1"/>
</dbReference>
<dbReference type="PANTHER" id="PTHR34216">
    <property type="match status" value="1"/>
</dbReference>
<keyword evidence="2" id="KW-0732">Signal</keyword>
<evidence type="ECO:0000256" key="1">
    <source>
        <dbReference type="ARBA" id="ARBA00004613"/>
    </source>
</evidence>
<dbReference type="PANTHER" id="PTHR34216:SF3">
    <property type="entry name" value="POLY-BETA-1,6-N-ACETYL-D-GLUCOSAMINE N-DEACETYLASE"/>
    <property type="match status" value="1"/>
</dbReference>
<name>A0A4P6ZHE0_9FLAO</name>
<organism evidence="4 5">
    <name type="scientific">Chryseobacterium salivictor</name>
    <dbReference type="NCBI Taxonomy" id="2547600"/>
    <lineage>
        <taxon>Bacteria</taxon>
        <taxon>Pseudomonadati</taxon>
        <taxon>Bacteroidota</taxon>
        <taxon>Flavobacteriia</taxon>
        <taxon>Flavobacteriales</taxon>
        <taxon>Weeksellaceae</taxon>
        <taxon>Chryseobacterium group</taxon>
        <taxon>Chryseobacterium</taxon>
    </lineage>
</organism>
<dbReference type="InterPro" id="IPR051398">
    <property type="entry name" value="Polysacch_Deacetylase"/>
</dbReference>
<evidence type="ECO:0000313" key="5">
    <source>
        <dbReference type="Proteomes" id="UP000294419"/>
    </source>
</evidence>
<dbReference type="AlphaFoldDB" id="A0A4P6ZHE0"/>
<sequence>MDKEVRMKFRNRMKKAAKFLPMETCFKMSPHKMILPYYHTVTDSPKPHYSNLGYFRDKNDFIRDLDFFQNNFQSVGIENLDFSRKTFHLSFDDGLAENYSIVAQLLYEQKVHATFFVNSNFIDNKEMFIRHKVSLIMSEAKKSPSCRTLLSGYLKTEEKNIDSVLLMENNENTVNKLGSLLLLNFEDYLKAQKPYLTTHNLKEMAKMGFTIGNHSTRHFRFSSLKFAEQKKDIFEANSFLKELNIEYLYFCFPYGDDLVPNELFDWMYLEADILKSFGTSGLKRDGHKNHYHRILMEDQKWKAEEIIKFEYLYYFMKRFFNKNKTRR</sequence>
<dbReference type="OrthoDB" id="1446101at2"/>
<evidence type="ECO:0000259" key="3">
    <source>
        <dbReference type="Pfam" id="PF01522"/>
    </source>
</evidence>
<evidence type="ECO:0000313" key="4">
    <source>
        <dbReference type="EMBL" id="QBO59151.1"/>
    </source>
</evidence>
<dbReference type="GO" id="GO:0005975">
    <property type="term" value="P:carbohydrate metabolic process"/>
    <property type="evidence" value="ECO:0007669"/>
    <property type="project" value="InterPro"/>
</dbReference>
<dbReference type="GO" id="GO:0005576">
    <property type="term" value="C:extracellular region"/>
    <property type="evidence" value="ECO:0007669"/>
    <property type="project" value="UniProtKB-SubCell"/>
</dbReference>
<dbReference type="Proteomes" id="UP000294419">
    <property type="component" value="Chromosome"/>
</dbReference>
<feature type="domain" description="NodB homology" evidence="3">
    <location>
        <begin position="82"/>
        <end position="256"/>
    </location>
</feature>
<proteinExistence type="predicted"/>
<dbReference type="CDD" id="cd10918">
    <property type="entry name" value="CE4_NodB_like_5s_6s"/>
    <property type="match status" value="1"/>
</dbReference>
<dbReference type="Pfam" id="PF01522">
    <property type="entry name" value="Polysacc_deac_1"/>
    <property type="match status" value="1"/>
</dbReference>
<evidence type="ECO:0000256" key="2">
    <source>
        <dbReference type="ARBA" id="ARBA00022729"/>
    </source>
</evidence>
<dbReference type="SUPFAM" id="SSF88713">
    <property type="entry name" value="Glycoside hydrolase/deacetylase"/>
    <property type="match status" value="1"/>
</dbReference>
<accession>A0A4P6ZHE0</accession>
<dbReference type="InterPro" id="IPR002509">
    <property type="entry name" value="NODB_dom"/>
</dbReference>
<reference evidence="4 5" key="1">
    <citation type="submission" date="2019-03" db="EMBL/GenBank/DDBJ databases">
        <authorList>
            <person name="Kim H."/>
            <person name="Yu S.-M."/>
        </authorList>
    </citation>
    <scope>NUCLEOTIDE SEQUENCE [LARGE SCALE GENOMIC DNA]</scope>
    <source>
        <strain evidence="4 5">NBC122</strain>
    </source>
</reference>
<dbReference type="Gene3D" id="3.20.20.370">
    <property type="entry name" value="Glycoside hydrolase/deacetylase"/>
    <property type="match status" value="1"/>
</dbReference>
<protein>
    <recommendedName>
        <fullName evidence="3">NodB homology domain-containing protein</fullName>
    </recommendedName>
</protein>
<comment type="subcellular location">
    <subcellularLocation>
        <location evidence="1">Secreted</location>
    </subcellularLocation>
</comment>
<dbReference type="EMBL" id="CP037954">
    <property type="protein sequence ID" value="QBO59151.1"/>
    <property type="molecule type" value="Genomic_DNA"/>
</dbReference>
<dbReference type="InterPro" id="IPR011330">
    <property type="entry name" value="Glyco_hydro/deAcase_b/a-brl"/>
</dbReference>